<dbReference type="Pfam" id="PF22191">
    <property type="entry name" value="IBR_1"/>
    <property type="match status" value="1"/>
</dbReference>
<dbReference type="InterPro" id="IPR051628">
    <property type="entry name" value="LUBAC_E3_Ligases"/>
</dbReference>
<evidence type="ECO:0000256" key="2">
    <source>
        <dbReference type="ARBA" id="ARBA00022679"/>
    </source>
</evidence>
<dbReference type="PANTHER" id="PTHR22770:SF13">
    <property type="entry name" value="RING-TYPE DOMAIN-CONTAINING PROTEIN"/>
    <property type="match status" value="1"/>
</dbReference>
<dbReference type="GO" id="GO:0004842">
    <property type="term" value="F:ubiquitin-protein transferase activity"/>
    <property type="evidence" value="ECO:0007669"/>
    <property type="project" value="TreeGrafter"/>
</dbReference>
<dbReference type="InterPro" id="IPR001810">
    <property type="entry name" value="F-box_dom"/>
</dbReference>
<dbReference type="InterPro" id="IPR017907">
    <property type="entry name" value="Znf_RING_CS"/>
</dbReference>
<keyword evidence="2" id="KW-0808">Transferase</keyword>
<dbReference type="PROSITE" id="PS00518">
    <property type="entry name" value="ZF_RING_1"/>
    <property type="match status" value="1"/>
</dbReference>
<dbReference type="SUPFAM" id="SSF81383">
    <property type="entry name" value="F-box domain"/>
    <property type="match status" value="1"/>
</dbReference>
<evidence type="ECO:0000259" key="9">
    <source>
        <dbReference type="PROSITE" id="PS51873"/>
    </source>
</evidence>
<dbReference type="InterPro" id="IPR002900">
    <property type="entry name" value="DUF38/FTH_CAE_spp"/>
</dbReference>
<dbReference type="SMART" id="SM00647">
    <property type="entry name" value="IBR"/>
    <property type="match status" value="2"/>
</dbReference>
<dbReference type="GO" id="GO:0071797">
    <property type="term" value="C:LUBAC complex"/>
    <property type="evidence" value="ECO:0007669"/>
    <property type="project" value="TreeGrafter"/>
</dbReference>
<dbReference type="Pfam" id="PF00646">
    <property type="entry name" value="F-box"/>
    <property type="match status" value="1"/>
</dbReference>
<dbReference type="GO" id="GO:0097039">
    <property type="term" value="P:protein linear polyubiquitination"/>
    <property type="evidence" value="ECO:0007669"/>
    <property type="project" value="TreeGrafter"/>
</dbReference>
<dbReference type="PROSITE" id="PS51873">
    <property type="entry name" value="TRIAD"/>
    <property type="match status" value="1"/>
</dbReference>
<proteinExistence type="predicted"/>
<evidence type="ECO:0000313" key="11">
    <source>
        <dbReference type="WBParaSite" id="Csp11.Scaffold630.g17993.t2"/>
    </source>
</evidence>
<reference evidence="11" key="1">
    <citation type="submission" date="2016-11" db="UniProtKB">
        <authorList>
            <consortium name="WormBaseParasite"/>
        </authorList>
    </citation>
    <scope>IDENTIFICATION</scope>
</reference>
<evidence type="ECO:0000256" key="1">
    <source>
        <dbReference type="ARBA" id="ARBA00004906"/>
    </source>
</evidence>
<dbReference type="Proteomes" id="UP000095282">
    <property type="component" value="Unplaced"/>
</dbReference>
<dbReference type="InterPro" id="IPR002867">
    <property type="entry name" value="IBR_dom"/>
</dbReference>
<dbReference type="InterPro" id="IPR044066">
    <property type="entry name" value="TRIAD_supradom"/>
</dbReference>
<dbReference type="WBParaSite" id="Csp11.Scaffold630.g17993.t2">
    <property type="protein sequence ID" value="Csp11.Scaffold630.g17993.t2"/>
    <property type="gene ID" value="Csp11.Scaffold630.g17993"/>
</dbReference>
<dbReference type="PROSITE" id="PS50181">
    <property type="entry name" value="FBOX"/>
    <property type="match status" value="1"/>
</dbReference>
<dbReference type="Gene3D" id="3.30.40.10">
    <property type="entry name" value="Zinc/RING finger domain, C3HC4 (zinc finger)"/>
    <property type="match status" value="1"/>
</dbReference>
<dbReference type="Pfam" id="PF17906">
    <property type="entry name" value="HTH_48"/>
    <property type="match status" value="1"/>
</dbReference>
<dbReference type="Pfam" id="PF01827">
    <property type="entry name" value="FTH"/>
    <property type="match status" value="1"/>
</dbReference>
<evidence type="ECO:0000256" key="6">
    <source>
        <dbReference type="ARBA" id="ARBA00022786"/>
    </source>
</evidence>
<evidence type="ECO:0000259" key="8">
    <source>
        <dbReference type="PROSITE" id="PS50181"/>
    </source>
</evidence>
<dbReference type="InterPro" id="IPR041426">
    <property type="entry name" value="Mos1_HTH"/>
</dbReference>
<dbReference type="eggNOG" id="KOG1812">
    <property type="taxonomic scope" value="Eukaryota"/>
</dbReference>
<evidence type="ECO:0000256" key="7">
    <source>
        <dbReference type="ARBA" id="ARBA00022833"/>
    </source>
</evidence>
<keyword evidence="10" id="KW-1185">Reference proteome</keyword>
<evidence type="ECO:0000256" key="4">
    <source>
        <dbReference type="ARBA" id="ARBA00022737"/>
    </source>
</evidence>
<dbReference type="InterPro" id="IPR036047">
    <property type="entry name" value="F-box-like_dom_sf"/>
</dbReference>
<evidence type="ECO:0000256" key="3">
    <source>
        <dbReference type="ARBA" id="ARBA00022723"/>
    </source>
</evidence>
<dbReference type="GO" id="GO:0043161">
    <property type="term" value="P:proteasome-mediated ubiquitin-dependent protein catabolic process"/>
    <property type="evidence" value="ECO:0007669"/>
    <property type="project" value="TreeGrafter"/>
</dbReference>
<keyword evidence="7" id="KW-0862">Zinc</keyword>
<dbReference type="CDD" id="cd20335">
    <property type="entry name" value="BRcat_RBR"/>
    <property type="match status" value="1"/>
</dbReference>
<keyword evidence="5" id="KW-0863">Zinc-finger</keyword>
<dbReference type="SMART" id="SM00256">
    <property type="entry name" value="FBOX"/>
    <property type="match status" value="1"/>
</dbReference>
<dbReference type="CDD" id="cd22150">
    <property type="entry name" value="F-box_CeFBXA-like"/>
    <property type="match status" value="1"/>
</dbReference>
<keyword evidence="3" id="KW-0479">Metal-binding</keyword>
<dbReference type="GO" id="GO:0043130">
    <property type="term" value="F:ubiquitin binding"/>
    <property type="evidence" value="ECO:0007669"/>
    <property type="project" value="TreeGrafter"/>
</dbReference>
<dbReference type="Gene3D" id="1.20.120.1750">
    <property type="match status" value="1"/>
</dbReference>
<feature type="domain" description="F-box" evidence="8">
    <location>
        <begin position="68"/>
        <end position="115"/>
    </location>
</feature>
<feature type="domain" description="RING-type" evidence="9">
    <location>
        <begin position="1066"/>
        <end position="1288"/>
    </location>
</feature>
<protein>
    <submittedName>
        <fullName evidence="11">F-box domain-containing protein</fullName>
    </submittedName>
</protein>
<comment type="pathway">
    <text evidence="1">Protein modification; protein ubiquitination.</text>
</comment>
<dbReference type="InterPro" id="IPR013083">
    <property type="entry name" value="Znf_RING/FYVE/PHD"/>
</dbReference>
<dbReference type="GO" id="GO:0008270">
    <property type="term" value="F:zinc ion binding"/>
    <property type="evidence" value="ECO:0007669"/>
    <property type="project" value="UniProtKB-KW"/>
</dbReference>
<evidence type="ECO:0000313" key="10">
    <source>
        <dbReference type="Proteomes" id="UP000095282"/>
    </source>
</evidence>
<sequence length="1398" mass="162898">MRRRPRNNVQKLILNKFRKKIPMYTAYNKICEENGDDVINYPDFEFWWFRFANGMFNLNHDRKNDPKARNLTDLPIHIIDNIVKRLEHNEQFRLRKVSRDFRRFIDRSSVHHKKVTLKFKKNQGTLYFADRVTYYNLPMDVFDGIGSTYYNRRVENETYLSLASFDLTSILMMEGLELDLLQINVKMNWIAKEPKDSTALDKVYQAMRYMSTILKKSVRVKKIELRVEKEWHVATILSLLEPGVLEEIKIEYSDRREDWMRIEEETVAEMKLDRIAEMPQWKKAQIVRLKGFRVPVASAKHFYGFNHFETGFTRFKPEQIENLKKNTMSNWGTETVIYYPPEPEDPKITAYNRRQKRVGEPIVIPTTIRHPSTWPSCLQDFDLVETKKITEELPNCLRTLPSTSGFLKPPTSPSSTNNKWLESIIQGQIKRIRDRRPYQWMRQAVFYPLGPQQLKRLEEFPLRLPNAFRYQLLVQYRSAFLAVSCIHSKEHTIQMIEEALGSSGIDTDEIFLSTQNSVMNLKYGEQPKILSEASESTLLVVIDDTPKNKNAKKYYEDRLGFRIVRSRVLSYPEKRLIERKSGDYNLRQHPIRLIEFYSNKDRQKAKDLLKSVDVLFCGAMHRHTDIHESVSLFLAYEMNIKNDIGVAVTIKNEWEKDRITHAFSCHGLKVVYYKNHEEDDDLQYDENIRTFVLHNFPYHYTKTEQRLKLVKEIIEKNCMQIDNVELYEHRVRGALRSFHAARAKDIVKFVEEELIFIASRYNIYDPKGPRDSRDDIPWVISKKSQKNIEHITVYFKEPTSGRAMLEAILEEKKFKTHFLALDHKDHLGPQVTPCMRKSFSISRTIRAAMDTKLHRLDKQIRTTFPTLAANDDPIMEEHESLYYAARLFDEWDMDSDTGIIGVMGWCPRALDHFIRRLRTLLTPLTLEDTPELLSGVGEVYVKSLMEKYEGALVVEIDRFAQCVQLIGDAAEEALEDLRKFKDQKEKLQMFTEIPVGFPHLNPTIRDAIHIRAWEDLRMALGIDHLRFDMRSRVIEFEGNVAAYEKLMEILEQFSAEIFKKETSGREDPTCPTCWTNIDVSSDYFRFHCGHVMCRLCANAKIRTMTSTKLVCEQEGCEKLIAPSEIKNLILGGANRIKDLDTEKLIDLNRIIRDEYMLQNNLGPCSTVDCLGMRSQSEEGDIKKCVDCSAPYCGGCKRNPHPGVSCEEHRNLRQPDVSLQVYIRSVGAKNVKRCPKCDMMVEKISGCNHMECKKCRTHFCWICLHYVDGAGSGPIYGHLLEVHGGAEDMGPINWEQGGNPNLPAAIRRQQAMTDAAIHRAVMEDFVNQGVELLPLRVRAPPRLPTPPPVPQAIQYTVLPPGIRNTIPRHDEDMYLEFINQRTSLEEQNQRIAHLLNHPF</sequence>
<keyword evidence="4" id="KW-0677">Repeat</keyword>
<dbReference type="CDD" id="cd22585">
    <property type="entry name" value="Rcat_RBR_DEAH12-like"/>
    <property type="match status" value="1"/>
</dbReference>
<name>A0A1I7UPB7_9PELO</name>
<organism evidence="10 11">
    <name type="scientific">Caenorhabditis tropicalis</name>
    <dbReference type="NCBI Taxonomy" id="1561998"/>
    <lineage>
        <taxon>Eukaryota</taxon>
        <taxon>Metazoa</taxon>
        <taxon>Ecdysozoa</taxon>
        <taxon>Nematoda</taxon>
        <taxon>Chromadorea</taxon>
        <taxon>Rhabditida</taxon>
        <taxon>Rhabditina</taxon>
        <taxon>Rhabditomorpha</taxon>
        <taxon>Rhabditoidea</taxon>
        <taxon>Rhabditidae</taxon>
        <taxon>Peloderinae</taxon>
        <taxon>Caenorhabditis</taxon>
    </lineage>
</organism>
<dbReference type="SUPFAM" id="SSF57850">
    <property type="entry name" value="RING/U-box"/>
    <property type="match status" value="2"/>
</dbReference>
<accession>A0A1I7UPB7</accession>
<evidence type="ECO:0000256" key="5">
    <source>
        <dbReference type="ARBA" id="ARBA00022771"/>
    </source>
</evidence>
<dbReference type="PANTHER" id="PTHR22770">
    <property type="entry name" value="UBIQUITIN CONJUGATING ENZYME 7 INTERACTING PROTEIN-RELATED"/>
    <property type="match status" value="1"/>
</dbReference>
<keyword evidence="6" id="KW-0833">Ubl conjugation pathway</keyword>
<dbReference type="STRING" id="1561998.A0A1I7UPB7"/>